<comment type="caution">
    <text evidence="1">The sequence shown here is derived from an EMBL/GenBank/DDBJ whole genome shotgun (WGS) entry which is preliminary data.</text>
</comment>
<dbReference type="Gene3D" id="3.90.550.10">
    <property type="entry name" value="Spore Coat Polysaccharide Biosynthesis Protein SpsA, Chain A"/>
    <property type="match status" value="1"/>
</dbReference>
<name>A0A480AB40_9CYAN</name>
<accession>A0A480AB40</accession>
<dbReference type="Proteomes" id="UP000299367">
    <property type="component" value="Unassembled WGS sequence"/>
</dbReference>
<dbReference type="SUPFAM" id="SSF53448">
    <property type="entry name" value="Nucleotide-diphospho-sugar transferases"/>
    <property type="match status" value="1"/>
</dbReference>
<keyword evidence="1" id="KW-0808">Transferase</keyword>
<sequence length="52" mass="5988">MQKLLTIAIPTYNRAELLDKQLTWLSRAIKGFKTECEILVFDNCSDEFIPLG</sequence>
<organism evidence="1 2">
    <name type="scientific">Dolichospermum planctonicum</name>
    <dbReference type="NCBI Taxonomy" id="136072"/>
    <lineage>
        <taxon>Bacteria</taxon>
        <taxon>Bacillati</taxon>
        <taxon>Cyanobacteriota</taxon>
        <taxon>Cyanophyceae</taxon>
        <taxon>Nostocales</taxon>
        <taxon>Aphanizomenonaceae</taxon>
        <taxon>Dolichospermum</taxon>
    </lineage>
</organism>
<evidence type="ECO:0000313" key="1">
    <source>
        <dbReference type="EMBL" id="GCL41722.1"/>
    </source>
</evidence>
<dbReference type="EMBL" id="BJCF01000011">
    <property type="protein sequence ID" value="GCL41722.1"/>
    <property type="molecule type" value="Genomic_DNA"/>
</dbReference>
<proteinExistence type="predicted"/>
<evidence type="ECO:0000313" key="2">
    <source>
        <dbReference type="Proteomes" id="UP000299367"/>
    </source>
</evidence>
<reference evidence="2" key="1">
    <citation type="submission" date="2019-02" db="EMBL/GenBank/DDBJ databases">
        <title>Draft genome sequence of Dolichospermum planctonicum NIES-80.</title>
        <authorList>
            <person name="Yamaguchi H."/>
            <person name="Suzuki S."/>
            <person name="Kawachi M."/>
        </authorList>
    </citation>
    <scope>NUCLEOTIDE SEQUENCE [LARGE SCALE GENOMIC DNA]</scope>
    <source>
        <strain evidence="2">NIES-80</strain>
    </source>
</reference>
<protein>
    <submittedName>
        <fullName evidence="1">Glycosyl transferase family protein</fullName>
    </submittedName>
</protein>
<dbReference type="InterPro" id="IPR029044">
    <property type="entry name" value="Nucleotide-diphossugar_trans"/>
</dbReference>
<gene>
    <name evidence="1" type="ORF">NIES80_14190</name>
</gene>
<dbReference type="GO" id="GO:0016740">
    <property type="term" value="F:transferase activity"/>
    <property type="evidence" value="ECO:0007669"/>
    <property type="project" value="UniProtKB-KW"/>
</dbReference>
<dbReference type="AlphaFoldDB" id="A0A480AB40"/>